<evidence type="ECO:0000313" key="1">
    <source>
        <dbReference type="EMBL" id="QBZ55575.1"/>
    </source>
</evidence>
<dbReference type="Proteomes" id="UP000294847">
    <property type="component" value="Chromosome 2"/>
</dbReference>
<protein>
    <submittedName>
        <fullName evidence="1">Uncharacterized protein</fullName>
    </submittedName>
</protein>
<accession>A0A4V1C592</accession>
<organism evidence="1 2">
    <name type="scientific">Pyricularia oryzae</name>
    <name type="common">Rice blast fungus</name>
    <name type="synonym">Magnaporthe oryzae</name>
    <dbReference type="NCBI Taxonomy" id="318829"/>
    <lineage>
        <taxon>Eukaryota</taxon>
        <taxon>Fungi</taxon>
        <taxon>Dikarya</taxon>
        <taxon>Ascomycota</taxon>
        <taxon>Pezizomycotina</taxon>
        <taxon>Sordariomycetes</taxon>
        <taxon>Sordariomycetidae</taxon>
        <taxon>Magnaporthales</taxon>
        <taxon>Pyriculariaceae</taxon>
        <taxon>Pyricularia</taxon>
    </lineage>
</organism>
<dbReference type="AlphaFoldDB" id="A0A4V1C592"/>
<gene>
    <name evidence="1" type="ORF">PoMZ_00474</name>
</gene>
<evidence type="ECO:0000313" key="2">
    <source>
        <dbReference type="Proteomes" id="UP000294847"/>
    </source>
</evidence>
<dbReference type="EMBL" id="CP034205">
    <property type="protein sequence ID" value="QBZ55575.1"/>
    <property type="molecule type" value="Genomic_DNA"/>
</dbReference>
<sequence>MDAASSTFCNCNAGFPCYLSAFYIVPSQTSTTLPGPKLDGAQGTPSWGGWFNLRDKIYYVPNVPRCRYGLFPLTRPRVRSPVNLPTRVVHPRLPPVFFDNERAKSRGTFILHPPSKVSPDRAGMTTVL</sequence>
<proteinExistence type="predicted"/>
<name>A0A4V1C592_PYROR</name>
<reference evidence="1 2" key="1">
    <citation type="journal article" date="2019" name="Mol. Biol. Evol.">
        <title>Blast fungal genomes show frequent chromosomal changes, gene gains and losses, and effector gene turnover.</title>
        <authorList>
            <person name="Gomez Luciano L.B."/>
            <person name="Jason Tsai I."/>
            <person name="Chuma I."/>
            <person name="Tosa Y."/>
            <person name="Chen Y.H."/>
            <person name="Li J.Y."/>
            <person name="Li M.Y."/>
            <person name="Jade Lu M.Y."/>
            <person name="Nakayashiki H."/>
            <person name="Li W.H."/>
        </authorList>
    </citation>
    <scope>NUCLEOTIDE SEQUENCE [LARGE SCALE GENOMIC DNA]</scope>
    <source>
        <strain evidence="1">MZ5-1-6</strain>
    </source>
</reference>